<evidence type="ECO:0000313" key="2">
    <source>
        <dbReference type="EMBL" id="KJA21963.1"/>
    </source>
</evidence>
<protein>
    <submittedName>
        <fullName evidence="2">Uncharacterized protein</fullName>
    </submittedName>
</protein>
<gene>
    <name evidence="2" type="ORF">HYPSUDRAFT_202457</name>
</gene>
<name>A0A0D2MEE9_HYPSF</name>
<organism evidence="2 3">
    <name type="scientific">Hypholoma sublateritium (strain FD-334 SS-4)</name>
    <dbReference type="NCBI Taxonomy" id="945553"/>
    <lineage>
        <taxon>Eukaryota</taxon>
        <taxon>Fungi</taxon>
        <taxon>Dikarya</taxon>
        <taxon>Basidiomycota</taxon>
        <taxon>Agaricomycotina</taxon>
        <taxon>Agaricomycetes</taxon>
        <taxon>Agaricomycetidae</taxon>
        <taxon>Agaricales</taxon>
        <taxon>Agaricineae</taxon>
        <taxon>Strophariaceae</taxon>
        <taxon>Hypholoma</taxon>
    </lineage>
</organism>
<dbReference type="Proteomes" id="UP000054270">
    <property type="component" value="Unassembled WGS sequence"/>
</dbReference>
<proteinExistence type="predicted"/>
<reference evidence="3" key="1">
    <citation type="submission" date="2014-04" db="EMBL/GenBank/DDBJ databases">
        <title>Evolutionary Origins and Diversification of the Mycorrhizal Mutualists.</title>
        <authorList>
            <consortium name="DOE Joint Genome Institute"/>
            <consortium name="Mycorrhizal Genomics Consortium"/>
            <person name="Kohler A."/>
            <person name="Kuo A."/>
            <person name="Nagy L.G."/>
            <person name="Floudas D."/>
            <person name="Copeland A."/>
            <person name="Barry K.W."/>
            <person name="Cichocki N."/>
            <person name="Veneault-Fourrey C."/>
            <person name="LaButti K."/>
            <person name="Lindquist E.A."/>
            <person name="Lipzen A."/>
            <person name="Lundell T."/>
            <person name="Morin E."/>
            <person name="Murat C."/>
            <person name="Riley R."/>
            <person name="Ohm R."/>
            <person name="Sun H."/>
            <person name="Tunlid A."/>
            <person name="Henrissat B."/>
            <person name="Grigoriev I.V."/>
            <person name="Hibbett D.S."/>
            <person name="Martin F."/>
        </authorList>
    </citation>
    <scope>NUCLEOTIDE SEQUENCE [LARGE SCALE GENOMIC DNA]</scope>
    <source>
        <strain evidence="3">FD-334 SS-4</strain>
    </source>
</reference>
<keyword evidence="3" id="KW-1185">Reference proteome</keyword>
<sequence length="299" mass="33347">MPETGIRTYSFTGIIEARRLLPSVHVYILRLGSSEPNHPQPLDLGYVSLVGTLKGTPRPGILEEVRRILDSQDEIEPKWKVSCERSDRTHQVYFEVDEGLNSLQIKGRIDNVLRQNHHDLQMSYILNNSNCIFYHFLNRHSITSRTDSPIRIENRSYLPHLSRFIQPLYGLEVAVNVGDVKAAKSMIDSYLQNTDIATRLAKLSFAEAPNSMGTSTALLKSPNISFATPSTSSSTWFSLVIAAGDTTCTLVPKSIANVNEQIDAAKKAKNLRTAELREPQSHALPMLPPAQIHAPTPHL</sequence>
<dbReference type="EMBL" id="KN817553">
    <property type="protein sequence ID" value="KJA21963.1"/>
    <property type="molecule type" value="Genomic_DNA"/>
</dbReference>
<dbReference type="AlphaFoldDB" id="A0A0D2MEE9"/>
<dbReference type="OrthoDB" id="3253702at2759"/>
<evidence type="ECO:0000256" key="1">
    <source>
        <dbReference type="SAM" id="MobiDB-lite"/>
    </source>
</evidence>
<evidence type="ECO:0000313" key="3">
    <source>
        <dbReference type="Proteomes" id="UP000054270"/>
    </source>
</evidence>
<feature type="region of interest" description="Disordered" evidence="1">
    <location>
        <begin position="278"/>
        <end position="299"/>
    </location>
</feature>
<accession>A0A0D2MEE9</accession>